<evidence type="ECO:0000256" key="5">
    <source>
        <dbReference type="ARBA" id="ARBA00023163"/>
    </source>
</evidence>
<dbReference type="InterPro" id="IPR036390">
    <property type="entry name" value="WH_DNA-bd_sf"/>
</dbReference>
<dbReference type="InterPro" id="IPR005119">
    <property type="entry name" value="LysR_subst-bd"/>
</dbReference>
<dbReference type="NCBIfam" id="NF009888">
    <property type="entry name" value="PRK13348.1"/>
    <property type="match status" value="1"/>
</dbReference>
<accession>A0A6J4NHL6</accession>
<sequence length="294" mass="31200">MDLDLSQLRALSAAVAEGSLEGAARALHVTPSAVSQRLRALEVATGRVLLVRSRPVRVTESGQVVLRLARQVELLGADAARELEPDGDAEPRVLAIAVNADSLATWVLPALAPLGAEVRFDVHREDQDHTAALLRSGAVVAAVTTDPDPVPGCSVTRLGSMRYRPMAAPGFAARHLPDGPTPAALAVAPVVVFDRKDDLQHRYLRSRLDGGPARHLHHVPASADFLAAVRLGLGWGMLPDLQSAEHEAAGELVDLDPAGAVDVVLHWQQWKLRSASLDRLGEAVLAAARAHLVP</sequence>
<dbReference type="GO" id="GO:0003700">
    <property type="term" value="F:DNA-binding transcription factor activity"/>
    <property type="evidence" value="ECO:0007669"/>
    <property type="project" value="InterPro"/>
</dbReference>
<dbReference type="NCBIfam" id="TIGR03298">
    <property type="entry name" value="argP"/>
    <property type="match status" value="1"/>
</dbReference>
<reference evidence="7" key="1">
    <citation type="submission" date="2020-02" db="EMBL/GenBank/DDBJ databases">
        <authorList>
            <person name="Meier V. D."/>
        </authorList>
    </citation>
    <scope>NUCLEOTIDE SEQUENCE</scope>
    <source>
        <strain evidence="7">AVDCRST_MAG35</strain>
    </source>
</reference>
<dbReference type="PANTHER" id="PTHR30579">
    <property type="entry name" value="TRANSCRIPTIONAL REGULATOR"/>
    <property type="match status" value="1"/>
</dbReference>
<dbReference type="Pfam" id="PF03466">
    <property type="entry name" value="LysR_substrate"/>
    <property type="match status" value="1"/>
</dbReference>
<evidence type="ECO:0000256" key="1">
    <source>
        <dbReference type="ARBA" id="ARBA00009437"/>
    </source>
</evidence>
<dbReference type="InterPro" id="IPR050176">
    <property type="entry name" value="LTTR"/>
</dbReference>
<dbReference type="SUPFAM" id="SSF53850">
    <property type="entry name" value="Periplasmic binding protein-like II"/>
    <property type="match status" value="1"/>
</dbReference>
<keyword evidence="3" id="KW-0238">DNA-binding</keyword>
<protein>
    <submittedName>
        <fullName evidence="7">Transcriptional regulator ArgP, LysR family</fullName>
    </submittedName>
</protein>
<organism evidence="7">
    <name type="scientific">uncultured Quadrisphaera sp</name>
    <dbReference type="NCBI Taxonomy" id="904978"/>
    <lineage>
        <taxon>Bacteria</taxon>
        <taxon>Bacillati</taxon>
        <taxon>Actinomycetota</taxon>
        <taxon>Actinomycetes</taxon>
        <taxon>Kineosporiales</taxon>
        <taxon>Kineosporiaceae</taxon>
        <taxon>Quadrisphaera</taxon>
        <taxon>environmental samples</taxon>
    </lineage>
</organism>
<dbReference type="PANTHER" id="PTHR30579:SF2">
    <property type="entry name" value="HTH-TYPE TRANSCRIPTIONAL REGULATOR ARGP"/>
    <property type="match status" value="1"/>
</dbReference>
<dbReference type="InterPro" id="IPR017685">
    <property type="entry name" value="ArgP"/>
</dbReference>
<evidence type="ECO:0000256" key="2">
    <source>
        <dbReference type="ARBA" id="ARBA00023015"/>
    </source>
</evidence>
<dbReference type="InterPro" id="IPR000847">
    <property type="entry name" value="LysR_HTH_N"/>
</dbReference>
<evidence type="ECO:0000256" key="3">
    <source>
        <dbReference type="ARBA" id="ARBA00023125"/>
    </source>
</evidence>
<dbReference type="PROSITE" id="PS50931">
    <property type="entry name" value="HTH_LYSR"/>
    <property type="match status" value="1"/>
</dbReference>
<dbReference type="Pfam" id="PF00126">
    <property type="entry name" value="HTH_1"/>
    <property type="match status" value="1"/>
</dbReference>
<comment type="similarity">
    <text evidence="1">Belongs to the LysR transcriptional regulatory family.</text>
</comment>
<keyword evidence="2" id="KW-0805">Transcription regulation</keyword>
<evidence type="ECO:0000259" key="6">
    <source>
        <dbReference type="PROSITE" id="PS50931"/>
    </source>
</evidence>
<dbReference type="Gene3D" id="3.40.190.290">
    <property type="match status" value="1"/>
</dbReference>
<keyword evidence="5" id="KW-0804">Transcription</keyword>
<dbReference type="GO" id="GO:0003677">
    <property type="term" value="F:DNA binding"/>
    <property type="evidence" value="ECO:0007669"/>
    <property type="project" value="UniProtKB-KW"/>
</dbReference>
<evidence type="ECO:0000256" key="4">
    <source>
        <dbReference type="ARBA" id="ARBA00023159"/>
    </source>
</evidence>
<dbReference type="NCBIfam" id="NF002964">
    <property type="entry name" value="PRK03635.1"/>
    <property type="match status" value="1"/>
</dbReference>
<keyword evidence="4" id="KW-0010">Activator</keyword>
<dbReference type="AlphaFoldDB" id="A0A6J4NHL6"/>
<feature type="domain" description="HTH lysR-type" evidence="6">
    <location>
        <begin position="3"/>
        <end position="59"/>
    </location>
</feature>
<proteinExistence type="inferred from homology"/>
<name>A0A6J4NHL6_9ACTN</name>
<dbReference type="InterPro" id="IPR036388">
    <property type="entry name" value="WH-like_DNA-bd_sf"/>
</dbReference>
<dbReference type="EMBL" id="CADCUY010000041">
    <property type="protein sequence ID" value="CAA9387502.1"/>
    <property type="molecule type" value="Genomic_DNA"/>
</dbReference>
<evidence type="ECO:0000313" key="7">
    <source>
        <dbReference type="EMBL" id="CAA9387502.1"/>
    </source>
</evidence>
<dbReference type="Gene3D" id="1.10.10.10">
    <property type="entry name" value="Winged helix-like DNA-binding domain superfamily/Winged helix DNA-binding domain"/>
    <property type="match status" value="1"/>
</dbReference>
<dbReference type="SUPFAM" id="SSF46785">
    <property type="entry name" value="Winged helix' DNA-binding domain"/>
    <property type="match status" value="1"/>
</dbReference>
<gene>
    <name evidence="7" type="ORF">AVDCRST_MAG35-225</name>
</gene>